<proteinExistence type="predicted"/>
<dbReference type="Pfam" id="PF19053">
    <property type="entry name" value="EccD"/>
    <property type="match status" value="1"/>
</dbReference>
<dbReference type="Gene3D" id="3.10.20.90">
    <property type="entry name" value="Phosphatidylinositol 3-kinase Catalytic Subunit, Chain A, domain 1"/>
    <property type="match status" value="1"/>
</dbReference>
<feature type="transmembrane region" description="Helical" evidence="1">
    <location>
        <begin position="345"/>
        <end position="360"/>
    </location>
</feature>
<dbReference type="AlphaFoldDB" id="A0A7W4UR99"/>
<feature type="transmembrane region" description="Helical" evidence="1">
    <location>
        <begin position="313"/>
        <end position="333"/>
    </location>
</feature>
<dbReference type="Proteomes" id="UP000545286">
    <property type="component" value="Unassembled WGS sequence"/>
</dbReference>
<feature type="transmembrane region" description="Helical" evidence="1">
    <location>
        <begin position="112"/>
        <end position="131"/>
    </location>
</feature>
<dbReference type="Pfam" id="PF08817">
    <property type="entry name" value="YukD"/>
    <property type="match status" value="1"/>
</dbReference>
<keyword evidence="1" id="KW-0812">Transmembrane</keyword>
<feature type="transmembrane region" description="Helical" evidence="1">
    <location>
        <begin position="268"/>
        <end position="292"/>
    </location>
</feature>
<reference evidence="3 4" key="1">
    <citation type="submission" date="2020-08" db="EMBL/GenBank/DDBJ databases">
        <title>Sequencing the genomes of 1000 actinobacteria strains.</title>
        <authorList>
            <person name="Klenk H.-P."/>
        </authorList>
    </citation>
    <scope>NUCLEOTIDE SEQUENCE [LARGE SCALE GENOMIC DNA]</scope>
    <source>
        <strain evidence="3 4">DSM 20419</strain>
    </source>
</reference>
<gene>
    <name evidence="3" type="ORF">FHX72_003321</name>
</gene>
<evidence type="ECO:0000313" key="4">
    <source>
        <dbReference type="Proteomes" id="UP000545286"/>
    </source>
</evidence>
<feature type="transmembrane region" description="Helical" evidence="1">
    <location>
        <begin position="216"/>
        <end position="235"/>
    </location>
</feature>
<feature type="transmembrane region" description="Helical" evidence="1">
    <location>
        <begin position="242"/>
        <end position="262"/>
    </location>
</feature>
<name>A0A7W4UR99_9MICO</name>
<keyword evidence="4" id="KW-1185">Reference proteome</keyword>
<keyword evidence="1" id="KW-1133">Transmembrane helix</keyword>
<evidence type="ECO:0000259" key="2">
    <source>
        <dbReference type="Pfam" id="PF19053"/>
    </source>
</evidence>
<dbReference type="RefSeq" id="WP_183626449.1">
    <property type="nucleotide sequence ID" value="NZ_JACHWJ010000005.1"/>
</dbReference>
<accession>A0A7W4UR99</accession>
<feature type="transmembrane region" description="Helical" evidence="1">
    <location>
        <begin position="398"/>
        <end position="415"/>
    </location>
</feature>
<feature type="domain" description="EccD-like transmembrane" evidence="2">
    <location>
        <begin position="111"/>
        <end position="451"/>
    </location>
</feature>
<feature type="transmembrane region" description="Helical" evidence="1">
    <location>
        <begin position="427"/>
        <end position="450"/>
    </location>
</feature>
<dbReference type="InterPro" id="IPR044049">
    <property type="entry name" value="EccD_transm"/>
</dbReference>
<evidence type="ECO:0000313" key="3">
    <source>
        <dbReference type="EMBL" id="MBB2959169.1"/>
    </source>
</evidence>
<feature type="transmembrane region" description="Helical" evidence="1">
    <location>
        <begin position="372"/>
        <end position="392"/>
    </location>
</feature>
<dbReference type="InterPro" id="IPR024962">
    <property type="entry name" value="YukD-like"/>
</dbReference>
<feature type="transmembrane region" description="Helical" evidence="1">
    <location>
        <begin position="137"/>
        <end position="155"/>
    </location>
</feature>
<comment type="caution">
    <text evidence="3">The sequence shown here is derived from an EMBL/GenBank/DDBJ whole genome shotgun (WGS) entry which is preliminary data.</text>
</comment>
<evidence type="ECO:0000256" key="1">
    <source>
        <dbReference type="SAM" id="Phobius"/>
    </source>
</evidence>
<protein>
    <submittedName>
        <fullName evidence="3">Type VII secretion integral membrane protein EccD</fullName>
    </submittedName>
</protein>
<dbReference type="EMBL" id="JACHWJ010000005">
    <property type="protein sequence ID" value="MBB2959169.1"/>
    <property type="molecule type" value="Genomic_DNA"/>
</dbReference>
<sequence length="458" mass="46138">MSYTRLTVIGTERKAELALPNGEPVGALLPHVLELLEEKPRGGDVLTLTTLTGASLDFDASLEEQGVRPGAMLRVTTADDAPQAPEVIDITDAITEAGASRRDAWTEAHTRVTLAVAAGAAAAGATMWAMGAFALPAQWMLAGVALLAALGAGLARSGQGVAAVAIASAALGAAVPAAFGLAAEIVPGGGAGAGAGAGVGAEAGAGVAGAMLPNSVLVAAMAAWFVLGLVWGVGFRRSSARYGAAVGLLASSILFFLGLAGFDRGGVAVVASVLSVAALGLLPGAALSLSGLTSYDDRIMRGERASTRDVRAAIAESFAQLTWTVIAVSVVALLSLSELLLSTDAWRQGLAAALAVVALLRMRTFPLAPPRIALLVAVVVPAVLWLLSTTLVGAGEKALIAGIVALVAVAAAAWRPSEVVAAKLRRWADIVELLVVLTVVPLALGSFGIFTDLLEAFR</sequence>
<organism evidence="3 4">
    <name type="scientific">Pseudoclavibacter helvolus</name>
    <dbReference type="NCBI Taxonomy" id="255205"/>
    <lineage>
        <taxon>Bacteria</taxon>
        <taxon>Bacillati</taxon>
        <taxon>Actinomycetota</taxon>
        <taxon>Actinomycetes</taxon>
        <taxon>Micrococcales</taxon>
        <taxon>Microbacteriaceae</taxon>
        <taxon>Pseudoclavibacter</taxon>
    </lineage>
</organism>
<keyword evidence="1" id="KW-0472">Membrane</keyword>
<feature type="transmembrane region" description="Helical" evidence="1">
    <location>
        <begin position="162"/>
        <end position="183"/>
    </location>
</feature>